<keyword evidence="4" id="KW-0472">Membrane</keyword>
<dbReference type="Proteomes" id="UP000550401">
    <property type="component" value="Unassembled WGS sequence"/>
</dbReference>
<reference evidence="5 6" key="1">
    <citation type="submission" date="2020-07" db="EMBL/GenBank/DDBJ databases">
        <title>Genomic Encyclopedia of Type Strains, Phase IV (KMG-V): Genome sequencing to study the core and pangenomes of soil and plant-associated prokaryotes.</title>
        <authorList>
            <person name="Whitman W."/>
        </authorList>
    </citation>
    <scope>NUCLEOTIDE SEQUENCE [LARGE SCALE GENOMIC DNA]</scope>
    <source>
        <strain evidence="5 6">RH2WT43</strain>
    </source>
</reference>
<name>A0A839F423_9GAMM</name>
<feature type="disulfide bond" description="Redox-active" evidence="3">
    <location>
        <begin position="100"/>
        <end position="104"/>
    </location>
</feature>
<keyword evidence="4" id="KW-1133">Transmembrane helix</keyword>
<dbReference type="Pfam" id="PF02630">
    <property type="entry name" value="SCO1-SenC"/>
    <property type="match status" value="1"/>
</dbReference>
<keyword evidence="2" id="KW-0479">Metal-binding</keyword>
<dbReference type="PANTHER" id="PTHR12151">
    <property type="entry name" value="ELECTRON TRANSPORT PROTIN SCO1/SENC FAMILY MEMBER"/>
    <property type="match status" value="1"/>
</dbReference>
<dbReference type="PANTHER" id="PTHR12151:SF25">
    <property type="entry name" value="LINALOOL DEHYDRATASE_ISOMERASE DOMAIN-CONTAINING PROTEIN"/>
    <property type="match status" value="1"/>
</dbReference>
<organism evidence="5 6">
    <name type="scientific">Dokdonella fugitiva</name>
    <dbReference type="NCBI Taxonomy" id="328517"/>
    <lineage>
        <taxon>Bacteria</taxon>
        <taxon>Pseudomonadati</taxon>
        <taxon>Pseudomonadota</taxon>
        <taxon>Gammaproteobacteria</taxon>
        <taxon>Lysobacterales</taxon>
        <taxon>Rhodanobacteraceae</taxon>
        <taxon>Dokdonella</taxon>
    </lineage>
</organism>
<keyword evidence="6" id="KW-1185">Reference proteome</keyword>
<dbReference type="Gene3D" id="3.40.30.10">
    <property type="entry name" value="Glutaredoxin"/>
    <property type="match status" value="1"/>
</dbReference>
<accession>A0A839F423</accession>
<dbReference type="InterPro" id="IPR003782">
    <property type="entry name" value="SCO1/SenC"/>
</dbReference>
<gene>
    <name evidence="5" type="ORF">FHW12_003579</name>
</gene>
<keyword evidence="4" id="KW-0812">Transmembrane</keyword>
<comment type="caution">
    <text evidence="5">The sequence shown here is derived from an EMBL/GenBank/DDBJ whole genome shotgun (WGS) entry which is preliminary data.</text>
</comment>
<keyword evidence="3" id="KW-1015">Disulfide bond</keyword>
<feature type="transmembrane region" description="Helical" evidence="4">
    <location>
        <begin position="35"/>
        <end position="54"/>
    </location>
</feature>
<evidence type="ECO:0000313" key="6">
    <source>
        <dbReference type="Proteomes" id="UP000550401"/>
    </source>
</evidence>
<dbReference type="CDD" id="cd02968">
    <property type="entry name" value="SCO"/>
    <property type="match status" value="1"/>
</dbReference>
<dbReference type="GO" id="GO:0046872">
    <property type="term" value="F:metal ion binding"/>
    <property type="evidence" value="ECO:0007669"/>
    <property type="project" value="UniProtKB-KW"/>
</dbReference>
<dbReference type="AlphaFoldDB" id="A0A839F423"/>
<evidence type="ECO:0000256" key="4">
    <source>
        <dbReference type="SAM" id="Phobius"/>
    </source>
</evidence>
<evidence type="ECO:0000313" key="5">
    <source>
        <dbReference type="EMBL" id="MBA8889336.1"/>
    </source>
</evidence>
<feature type="binding site" evidence="2">
    <location>
        <position position="104"/>
    </location>
    <ligand>
        <name>Cu cation</name>
        <dbReference type="ChEBI" id="CHEBI:23378"/>
    </ligand>
</feature>
<keyword evidence="2" id="KW-0186">Copper</keyword>
<evidence type="ECO:0000256" key="3">
    <source>
        <dbReference type="PIRSR" id="PIRSR603782-2"/>
    </source>
</evidence>
<evidence type="ECO:0000256" key="1">
    <source>
        <dbReference type="ARBA" id="ARBA00010996"/>
    </source>
</evidence>
<feature type="binding site" evidence="2">
    <location>
        <position position="188"/>
    </location>
    <ligand>
        <name>Cu cation</name>
        <dbReference type="ChEBI" id="CHEBI:23378"/>
    </ligand>
</feature>
<dbReference type="RefSeq" id="WP_259393133.1">
    <property type="nucleotide sequence ID" value="NZ_JACGXL010000006.1"/>
</dbReference>
<comment type="similarity">
    <text evidence="1">Belongs to the SCO1/2 family.</text>
</comment>
<dbReference type="InterPro" id="IPR036249">
    <property type="entry name" value="Thioredoxin-like_sf"/>
</dbReference>
<dbReference type="SUPFAM" id="SSF52833">
    <property type="entry name" value="Thioredoxin-like"/>
    <property type="match status" value="1"/>
</dbReference>
<proteinExistence type="inferred from homology"/>
<sequence>MKPMHDHAERDALPCLCCGSNVARCEGAPMPRLRSILRFVALCAMLFGLGFACARAGAGELPRDSTYHLAVPLVDQDGRAFAFADGRGRARIVSMFYTSCKYVCPLIIDTLLKTERELAPAGRERLDVLLVSLDPDNDTPDALKRIADKRHLDTSRWRLARTDATHVRRLAAMLGIQYKQLENREFSHSSALVLLDADGRILARSDRLGEADPDFVATASRALGDQASAKR</sequence>
<protein>
    <submittedName>
        <fullName evidence="5">Protein SCO1/2</fullName>
    </submittedName>
</protein>
<evidence type="ECO:0000256" key="2">
    <source>
        <dbReference type="PIRSR" id="PIRSR603782-1"/>
    </source>
</evidence>
<dbReference type="EMBL" id="JACGXL010000006">
    <property type="protein sequence ID" value="MBA8889336.1"/>
    <property type="molecule type" value="Genomic_DNA"/>
</dbReference>
<feature type="binding site" evidence="2">
    <location>
        <position position="100"/>
    </location>
    <ligand>
        <name>Cu cation</name>
        <dbReference type="ChEBI" id="CHEBI:23378"/>
    </ligand>
</feature>